<dbReference type="AlphaFoldDB" id="A0AAD6PU34"/>
<dbReference type="GO" id="GO:0005737">
    <property type="term" value="C:cytoplasm"/>
    <property type="evidence" value="ECO:0007669"/>
    <property type="project" value="UniProtKB-SubCell"/>
</dbReference>
<evidence type="ECO:0000256" key="1">
    <source>
        <dbReference type="ARBA" id="ARBA00004496"/>
    </source>
</evidence>
<keyword evidence="2" id="KW-0963">Cytoplasm</keyword>
<accession>A0AAD6PU34</accession>
<evidence type="ECO:0000256" key="5">
    <source>
        <dbReference type="ARBA" id="ARBA00023242"/>
    </source>
</evidence>
<evidence type="ECO:0000256" key="3">
    <source>
        <dbReference type="ARBA" id="ARBA00022712"/>
    </source>
</evidence>
<comment type="subcellular location">
    <subcellularLocation>
        <location evidence="1">Cytoplasm</location>
    </subcellularLocation>
</comment>
<comment type="similarity">
    <text evidence="6">Belongs to the SOFL plant protein family.</text>
</comment>
<evidence type="ECO:0000256" key="4">
    <source>
        <dbReference type="ARBA" id="ARBA00022864"/>
    </source>
</evidence>
<evidence type="ECO:0000313" key="8">
    <source>
        <dbReference type="EMBL" id="KAJ6960339.1"/>
    </source>
</evidence>
<keyword evidence="5" id="KW-0539">Nucleus</keyword>
<organism evidence="8 9">
    <name type="scientific">Populus alba x Populus x berolinensis</name>
    <dbReference type="NCBI Taxonomy" id="444605"/>
    <lineage>
        <taxon>Eukaryota</taxon>
        <taxon>Viridiplantae</taxon>
        <taxon>Streptophyta</taxon>
        <taxon>Embryophyta</taxon>
        <taxon>Tracheophyta</taxon>
        <taxon>Spermatophyta</taxon>
        <taxon>Magnoliopsida</taxon>
        <taxon>eudicotyledons</taxon>
        <taxon>Gunneridae</taxon>
        <taxon>Pentapetalae</taxon>
        <taxon>rosids</taxon>
        <taxon>fabids</taxon>
        <taxon>Malpighiales</taxon>
        <taxon>Salicaceae</taxon>
        <taxon>Saliceae</taxon>
        <taxon>Populus</taxon>
    </lineage>
</organism>
<evidence type="ECO:0000256" key="6">
    <source>
        <dbReference type="ARBA" id="ARBA00024199"/>
    </source>
</evidence>
<evidence type="ECO:0000256" key="7">
    <source>
        <dbReference type="SAM" id="MobiDB-lite"/>
    </source>
</evidence>
<keyword evidence="9" id="KW-1185">Reference proteome</keyword>
<dbReference type="EMBL" id="JAQIZT010000017">
    <property type="protein sequence ID" value="KAJ6960339.1"/>
    <property type="molecule type" value="Genomic_DNA"/>
</dbReference>
<comment type="caution">
    <text evidence="8">The sequence shown here is derived from an EMBL/GenBank/DDBJ whole genome shotgun (WGS) entry which is preliminary data.</text>
</comment>
<feature type="region of interest" description="Disordered" evidence="7">
    <location>
        <begin position="1"/>
        <end position="131"/>
    </location>
</feature>
<dbReference type="InterPro" id="IPR044670">
    <property type="entry name" value="SOFL"/>
</dbReference>
<dbReference type="GO" id="GO:0009691">
    <property type="term" value="P:cytokinin biosynthetic process"/>
    <property type="evidence" value="ECO:0007669"/>
    <property type="project" value="UniProtKB-KW"/>
</dbReference>
<feature type="compositionally biased region" description="Low complexity" evidence="7">
    <location>
        <begin position="55"/>
        <end position="72"/>
    </location>
</feature>
<dbReference type="PANTHER" id="PTHR33347:SF27">
    <property type="entry name" value="PROTEIN SOB FIVE-LIKE 3-RELATED"/>
    <property type="match status" value="1"/>
</dbReference>
<dbReference type="PANTHER" id="PTHR33347">
    <property type="entry name" value="OSJNBA0091C07.3 PROTEIN"/>
    <property type="match status" value="1"/>
</dbReference>
<keyword evidence="3" id="KW-0203">Cytokinin biosynthesis</keyword>
<protein>
    <submittedName>
        <fullName evidence="8">Uncharacterized protein</fullName>
    </submittedName>
</protein>
<evidence type="ECO:0000256" key="2">
    <source>
        <dbReference type="ARBA" id="ARBA00022490"/>
    </source>
</evidence>
<gene>
    <name evidence="8" type="ORF">NC653_038387</name>
</gene>
<dbReference type="Proteomes" id="UP001164929">
    <property type="component" value="Chromosome 17"/>
</dbReference>
<proteinExistence type="inferred from homology"/>
<keyword evidence="4" id="KW-0932">Cytokinin signaling pathway</keyword>
<reference evidence="8" key="1">
    <citation type="journal article" date="2023" name="Mol. Ecol. Resour.">
        <title>Chromosome-level genome assembly of a triploid poplar Populus alba 'Berolinensis'.</title>
        <authorList>
            <person name="Chen S."/>
            <person name="Yu Y."/>
            <person name="Wang X."/>
            <person name="Wang S."/>
            <person name="Zhang T."/>
            <person name="Zhou Y."/>
            <person name="He R."/>
            <person name="Meng N."/>
            <person name="Wang Y."/>
            <person name="Liu W."/>
            <person name="Liu Z."/>
            <person name="Liu J."/>
            <person name="Guo Q."/>
            <person name="Huang H."/>
            <person name="Sederoff R.R."/>
            <person name="Wang G."/>
            <person name="Qu G."/>
            <person name="Chen S."/>
        </authorList>
    </citation>
    <scope>NUCLEOTIDE SEQUENCE</scope>
    <source>
        <strain evidence="8">SC-2020</strain>
    </source>
</reference>
<feature type="compositionally biased region" description="Polar residues" evidence="7">
    <location>
        <begin position="13"/>
        <end position="24"/>
    </location>
</feature>
<sequence length="165" mass="18307">MDSYKQILGAEGCSSSESGWTTYLASPVQEDEDDEGSYDGTNYKAHNVSNNYHYAAAADEVSDDSMASDASSGPHHQNTHENGRGTVHFKHNKGSHFNLQSSSAKKTGKKDKKGDKNNAKKSRKLDAHRKHYAENKVYKDDFLTVLTAKAHVDHCIKKSFHFVSN</sequence>
<evidence type="ECO:0000313" key="9">
    <source>
        <dbReference type="Proteomes" id="UP001164929"/>
    </source>
</evidence>
<name>A0AAD6PU34_9ROSI</name>
<feature type="compositionally biased region" description="Basic residues" evidence="7">
    <location>
        <begin position="119"/>
        <end position="131"/>
    </location>
</feature>
<dbReference type="GO" id="GO:0009736">
    <property type="term" value="P:cytokinin-activated signaling pathway"/>
    <property type="evidence" value="ECO:0007669"/>
    <property type="project" value="UniProtKB-KW"/>
</dbReference>